<proteinExistence type="predicted"/>
<gene>
    <name evidence="1" type="ORF">BJG266_LOCUS32587</name>
    <name evidence="2" type="ORF">BJG266_LOCUS32604</name>
    <name evidence="3" type="ORF">QVE165_LOCUS49664</name>
    <name evidence="4" type="ORF">QVE165_LOCUS49681</name>
</gene>
<dbReference type="EMBL" id="CAJNOM010000917">
    <property type="protein sequence ID" value="CAF1578059.1"/>
    <property type="molecule type" value="Genomic_DNA"/>
</dbReference>
<accession>A0A815E5V3</accession>
<dbReference type="Proteomes" id="UP000663832">
    <property type="component" value="Unassembled WGS sequence"/>
</dbReference>
<dbReference type="EMBL" id="CAJNOM010000918">
    <property type="protein sequence ID" value="CAF1578179.1"/>
    <property type="molecule type" value="Genomic_DNA"/>
</dbReference>
<evidence type="ECO:0000313" key="5">
    <source>
        <dbReference type="Proteomes" id="UP000663832"/>
    </source>
</evidence>
<evidence type="ECO:0000313" key="2">
    <source>
        <dbReference type="EMBL" id="CAF1307113.1"/>
    </source>
</evidence>
<evidence type="ECO:0000313" key="1">
    <source>
        <dbReference type="EMBL" id="CAF1306776.1"/>
    </source>
</evidence>
<dbReference type="AlphaFoldDB" id="A0A815E5V3"/>
<sequence length="77" mass="9030">MIILGLIFSFILDSKDSKIIDPLLLISRNEIFPWCSSTKVNILSVYFKPNYLRCFFRKHKDNEISKNGNSDEQETML</sequence>
<protein>
    <submittedName>
        <fullName evidence="2">Uncharacterized protein</fullName>
    </submittedName>
</protein>
<organism evidence="2 6">
    <name type="scientific">Adineta steineri</name>
    <dbReference type="NCBI Taxonomy" id="433720"/>
    <lineage>
        <taxon>Eukaryota</taxon>
        <taxon>Metazoa</taxon>
        <taxon>Spiralia</taxon>
        <taxon>Gnathifera</taxon>
        <taxon>Rotifera</taxon>
        <taxon>Eurotatoria</taxon>
        <taxon>Bdelloidea</taxon>
        <taxon>Adinetida</taxon>
        <taxon>Adinetidae</taxon>
        <taxon>Adineta</taxon>
    </lineage>
</organism>
<dbReference type="Proteomes" id="UP000663877">
    <property type="component" value="Unassembled WGS sequence"/>
</dbReference>
<dbReference type="EMBL" id="CAJNOI010000558">
    <property type="protein sequence ID" value="CAF1307113.1"/>
    <property type="molecule type" value="Genomic_DNA"/>
</dbReference>
<evidence type="ECO:0000313" key="3">
    <source>
        <dbReference type="EMBL" id="CAF1578059.1"/>
    </source>
</evidence>
<name>A0A815E5V3_9BILA</name>
<evidence type="ECO:0000313" key="6">
    <source>
        <dbReference type="Proteomes" id="UP000663877"/>
    </source>
</evidence>
<evidence type="ECO:0000313" key="4">
    <source>
        <dbReference type="EMBL" id="CAF1578179.1"/>
    </source>
</evidence>
<reference evidence="2" key="1">
    <citation type="submission" date="2021-02" db="EMBL/GenBank/DDBJ databases">
        <authorList>
            <person name="Nowell W R."/>
        </authorList>
    </citation>
    <scope>NUCLEOTIDE SEQUENCE</scope>
</reference>
<keyword evidence="5" id="KW-1185">Reference proteome</keyword>
<comment type="caution">
    <text evidence="2">The sequence shown here is derived from an EMBL/GenBank/DDBJ whole genome shotgun (WGS) entry which is preliminary data.</text>
</comment>
<dbReference type="EMBL" id="CAJNOI010000557">
    <property type="protein sequence ID" value="CAF1306776.1"/>
    <property type="molecule type" value="Genomic_DNA"/>
</dbReference>